<evidence type="ECO:0000256" key="15">
    <source>
        <dbReference type="ARBA" id="ARBA00023170"/>
    </source>
</evidence>
<keyword evidence="13" id="KW-1133">Transmembrane helix</keyword>
<dbReference type="SUPFAM" id="SSF56112">
    <property type="entry name" value="Protein kinase-like (PK-like)"/>
    <property type="match status" value="1"/>
</dbReference>
<keyword evidence="12 19" id="KW-0067">ATP-binding</keyword>
<evidence type="ECO:0000256" key="8">
    <source>
        <dbReference type="ARBA" id="ARBA00022729"/>
    </source>
</evidence>
<keyword evidence="9" id="KW-0677">Repeat</keyword>
<accession>A0A7I8LCC8</accession>
<sequence length="378" mass="42507">MLLASSGFLLLSCVLMCPCFYAKRKEEPENSCKGRNLHSTSPQRIPGSPLRATASPLRVPPSPSRFSLSPQLSRASSVHLTFDQIVKVTQNFSSSQKIGEGGFGTVYKAVLPDGQTVAIKRARKEHFAALRTEFSNEVDLLAKIEHRCLVKLLGFIDHGNEKIIITEYVPNSTLREHLDAPQGEVLDFNQRMEIAIDIAHGLTYLHLYAERVIIHRDIKSSNILITESFRAKVADFGFAKVGHGDAGETHYSTKVKGTFGYLDPEYLQTNQLTPKSDVFSFGVLLIEILSGRRPVDRGRPADERLTVKWAFKKFNEGRVRQIMDPLLREEVDEDVLSQLFTLAFRCAASTRGRRPAMNEVCQQLWAIRKDYGKSLQRS</sequence>
<dbReference type="AlphaFoldDB" id="A0A7I8LCC8"/>
<proteinExistence type="inferred from homology"/>
<evidence type="ECO:0000256" key="19">
    <source>
        <dbReference type="PROSITE-ProRule" id="PRU10141"/>
    </source>
</evidence>
<keyword evidence="25" id="KW-1185">Reference proteome</keyword>
<evidence type="ECO:0000259" key="23">
    <source>
        <dbReference type="PROSITE" id="PS50011"/>
    </source>
</evidence>
<feature type="binding site" evidence="19">
    <location>
        <position position="124"/>
    </location>
    <ligand>
        <name>ATP</name>
        <dbReference type="ChEBI" id="CHEBI:30616"/>
    </ligand>
</feature>
<keyword evidence="4" id="KW-0597">Phosphoprotein</keyword>
<evidence type="ECO:0000256" key="6">
    <source>
        <dbReference type="ARBA" id="ARBA00022679"/>
    </source>
</evidence>
<evidence type="ECO:0000256" key="5">
    <source>
        <dbReference type="ARBA" id="ARBA00022614"/>
    </source>
</evidence>
<evidence type="ECO:0000256" key="10">
    <source>
        <dbReference type="ARBA" id="ARBA00022741"/>
    </source>
</evidence>
<keyword evidence="16" id="KW-0325">Glycoprotein</keyword>
<keyword evidence="11" id="KW-0418">Kinase</keyword>
<dbReference type="SMART" id="SM00220">
    <property type="entry name" value="S_TKc"/>
    <property type="match status" value="1"/>
</dbReference>
<organism evidence="24 25">
    <name type="scientific">Spirodela intermedia</name>
    <name type="common">Intermediate duckweed</name>
    <dbReference type="NCBI Taxonomy" id="51605"/>
    <lineage>
        <taxon>Eukaryota</taxon>
        <taxon>Viridiplantae</taxon>
        <taxon>Streptophyta</taxon>
        <taxon>Embryophyta</taxon>
        <taxon>Tracheophyta</taxon>
        <taxon>Spermatophyta</taxon>
        <taxon>Magnoliopsida</taxon>
        <taxon>Liliopsida</taxon>
        <taxon>Araceae</taxon>
        <taxon>Lemnoideae</taxon>
        <taxon>Spirodela</taxon>
    </lineage>
</organism>
<dbReference type="CDD" id="cd14066">
    <property type="entry name" value="STKc_IRAK"/>
    <property type="match status" value="1"/>
</dbReference>
<comment type="catalytic activity">
    <reaction evidence="17">
        <text>L-threonyl-[protein] + ATP = O-phospho-L-threonyl-[protein] + ADP + H(+)</text>
        <dbReference type="Rhea" id="RHEA:46608"/>
        <dbReference type="Rhea" id="RHEA-COMP:11060"/>
        <dbReference type="Rhea" id="RHEA-COMP:11605"/>
        <dbReference type="ChEBI" id="CHEBI:15378"/>
        <dbReference type="ChEBI" id="CHEBI:30013"/>
        <dbReference type="ChEBI" id="CHEBI:30616"/>
        <dbReference type="ChEBI" id="CHEBI:61977"/>
        <dbReference type="ChEBI" id="CHEBI:456216"/>
        <dbReference type="EC" id="2.7.11.1"/>
    </reaction>
</comment>
<feature type="region of interest" description="Disordered" evidence="21">
    <location>
        <begin position="30"/>
        <end position="56"/>
    </location>
</feature>
<evidence type="ECO:0000256" key="2">
    <source>
        <dbReference type="ARBA" id="ARBA00012513"/>
    </source>
</evidence>
<dbReference type="Gene3D" id="1.10.510.10">
    <property type="entry name" value="Transferase(Phosphotransferase) domain 1"/>
    <property type="match status" value="1"/>
</dbReference>
<evidence type="ECO:0000313" key="25">
    <source>
        <dbReference type="Proteomes" id="UP000663760"/>
    </source>
</evidence>
<protein>
    <recommendedName>
        <fullName evidence="2">non-specific serine/threonine protein kinase</fullName>
        <ecNumber evidence="2">2.7.11.1</ecNumber>
    </recommendedName>
</protein>
<evidence type="ECO:0000256" key="1">
    <source>
        <dbReference type="ARBA" id="ARBA00004479"/>
    </source>
</evidence>
<evidence type="ECO:0000256" key="9">
    <source>
        <dbReference type="ARBA" id="ARBA00022737"/>
    </source>
</evidence>
<dbReference type="FunFam" id="1.10.510.10:FF:000300">
    <property type="entry name" value="Calmodulin-binding receptor-like cytoplasmic kinase 3"/>
    <property type="match status" value="1"/>
</dbReference>
<keyword evidence="3 20" id="KW-0723">Serine/threonine-protein kinase</keyword>
<dbReference type="PROSITE" id="PS50011">
    <property type="entry name" value="PROTEIN_KINASE_DOM"/>
    <property type="match status" value="1"/>
</dbReference>
<dbReference type="GO" id="GO:0005524">
    <property type="term" value="F:ATP binding"/>
    <property type="evidence" value="ECO:0007669"/>
    <property type="project" value="UniProtKB-UniRule"/>
</dbReference>
<evidence type="ECO:0000256" key="13">
    <source>
        <dbReference type="ARBA" id="ARBA00022989"/>
    </source>
</evidence>
<evidence type="ECO:0000256" key="16">
    <source>
        <dbReference type="ARBA" id="ARBA00023180"/>
    </source>
</evidence>
<keyword evidence="10 19" id="KW-0547">Nucleotide-binding</keyword>
<name>A0A7I8LCC8_SPIIN</name>
<feature type="chain" id="PRO_5029843406" description="non-specific serine/threonine protein kinase" evidence="22">
    <location>
        <begin position="23"/>
        <end position="378"/>
    </location>
</feature>
<dbReference type="PANTHER" id="PTHR47989">
    <property type="entry name" value="OS01G0750732 PROTEIN"/>
    <property type="match status" value="1"/>
</dbReference>
<evidence type="ECO:0000256" key="18">
    <source>
        <dbReference type="ARBA" id="ARBA00048679"/>
    </source>
</evidence>
<evidence type="ECO:0000256" key="21">
    <source>
        <dbReference type="SAM" id="MobiDB-lite"/>
    </source>
</evidence>
<dbReference type="InterPro" id="IPR008271">
    <property type="entry name" value="Ser/Thr_kinase_AS"/>
</dbReference>
<dbReference type="Gene3D" id="3.30.200.20">
    <property type="entry name" value="Phosphorylase Kinase, domain 1"/>
    <property type="match status" value="1"/>
</dbReference>
<dbReference type="FunFam" id="3.30.200.20:FF:000309">
    <property type="entry name" value="Leucine-rich repeat receptor protein kinase MSP1"/>
    <property type="match status" value="1"/>
</dbReference>
<dbReference type="PROSITE" id="PS00107">
    <property type="entry name" value="PROTEIN_KINASE_ATP"/>
    <property type="match status" value="1"/>
</dbReference>
<dbReference type="InterPro" id="IPR011009">
    <property type="entry name" value="Kinase-like_dom_sf"/>
</dbReference>
<keyword evidence="8 22" id="KW-0732">Signal</keyword>
<evidence type="ECO:0000256" key="4">
    <source>
        <dbReference type="ARBA" id="ARBA00022553"/>
    </source>
</evidence>
<dbReference type="PANTHER" id="PTHR47989:SF71">
    <property type="entry name" value="PROTEIN KINASE DOMAIN-CONTAINING PROTEIN"/>
    <property type="match status" value="1"/>
</dbReference>
<dbReference type="GO" id="GO:0004674">
    <property type="term" value="F:protein serine/threonine kinase activity"/>
    <property type="evidence" value="ECO:0007669"/>
    <property type="project" value="UniProtKB-KW"/>
</dbReference>
<dbReference type="OrthoDB" id="4062651at2759"/>
<dbReference type="Proteomes" id="UP000663760">
    <property type="component" value="Chromosome 13"/>
</dbReference>
<keyword evidence="14" id="KW-0472">Membrane</keyword>
<keyword evidence="15" id="KW-0675">Receptor</keyword>
<dbReference type="EMBL" id="LR746276">
    <property type="protein sequence ID" value="CAA7406948.1"/>
    <property type="molecule type" value="Genomic_DNA"/>
</dbReference>
<dbReference type="Pfam" id="PF00069">
    <property type="entry name" value="Pkinase"/>
    <property type="match status" value="1"/>
</dbReference>
<dbReference type="EC" id="2.7.11.1" evidence="2"/>
<keyword evidence="7" id="KW-0812">Transmembrane</keyword>
<reference evidence="24" key="1">
    <citation type="submission" date="2020-02" db="EMBL/GenBank/DDBJ databases">
        <authorList>
            <person name="Scholz U."/>
            <person name="Mascher M."/>
            <person name="Fiebig A."/>
        </authorList>
    </citation>
    <scope>NUCLEOTIDE SEQUENCE</scope>
</reference>
<keyword evidence="5" id="KW-0433">Leucine-rich repeat</keyword>
<dbReference type="PROSITE" id="PS00108">
    <property type="entry name" value="PROTEIN_KINASE_ST"/>
    <property type="match status" value="1"/>
</dbReference>
<comment type="similarity">
    <text evidence="20">Belongs to the protein kinase superfamily.</text>
</comment>
<comment type="subcellular location">
    <subcellularLocation>
        <location evidence="1">Membrane</location>
        <topology evidence="1">Single-pass type I membrane protein</topology>
    </subcellularLocation>
</comment>
<keyword evidence="6" id="KW-0808">Transferase</keyword>
<feature type="signal peptide" evidence="22">
    <location>
        <begin position="1"/>
        <end position="22"/>
    </location>
</feature>
<evidence type="ECO:0000256" key="22">
    <source>
        <dbReference type="SAM" id="SignalP"/>
    </source>
</evidence>
<evidence type="ECO:0000256" key="12">
    <source>
        <dbReference type="ARBA" id="ARBA00022840"/>
    </source>
</evidence>
<evidence type="ECO:0000313" key="24">
    <source>
        <dbReference type="EMBL" id="CAA7406948.1"/>
    </source>
</evidence>
<dbReference type="GO" id="GO:0016020">
    <property type="term" value="C:membrane"/>
    <property type="evidence" value="ECO:0007669"/>
    <property type="project" value="UniProtKB-SubCell"/>
</dbReference>
<evidence type="ECO:0000256" key="11">
    <source>
        <dbReference type="ARBA" id="ARBA00022777"/>
    </source>
</evidence>
<comment type="catalytic activity">
    <reaction evidence="18">
        <text>L-seryl-[protein] + ATP = O-phospho-L-seryl-[protein] + ADP + H(+)</text>
        <dbReference type="Rhea" id="RHEA:17989"/>
        <dbReference type="Rhea" id="RHEA-COMP:9863"/>
        <dbReference type="Rhea" id="RHEA-COMP:11604"/>
        <dbReference type="ChEBI" id="CHEBI:15378"/>
        <dbReference type="ChEBI" id="CHEBI:29999"/>
        <dbReference type="ChEBI" id="CHEBI:30616"/>
        <dbReference type="ChEBI" id="CHEBI:83421"/>
        <dbReference type="ChEBI" id="CHEBI:456216"/>
        <dbReference type="EC" id="2.7.11.1"/>
    </reaction>
</comment>
<gene>
    <name evidence="24" type="ORF">SI8410_13017626</name>
</gene>
<dbReference type="InterPro" id="IPR000719">
    <property type="entry name" value="Prot_kinase_dom"/>
</dbReference>
<evidence type="ECO:0000256" key="14">
    <source>
        <dbReference type="ARBA" id="ARBA00023136"/>
    </source>
</evidence>
<evidence type="ECO:0000256" key="17">
    <source>
        <dbReference type="ARBA" id="ARBA00047899"/>
    </source>
</evidence>
<feature type="domain" description="Protein kinase" evidence="23">
    <location>
        <begin position="92"/>
        <end position="366"/>
    </location>
</feature>
<dbReference type="InterPro" id="IPR017441">
    <property type="entry name" value="Protein_kinase_ATP_BS"/>
</dbReference>
<evidence type="ECO:0000256" key="20">
    <source>
        <dbReference type="RuleBase" id="RU000304"/>
    </source>
</evidence>
<evidence type="ECO:0000256" key="3">
    <source>
        <dbReference type="ARBA" id="ARBA00022527"/>
    </source>
</evidence>
<evidence type="ECO:0000256" key="7">
    <source>
        <dbReference type="ARBA" id="ARBA00022692"/>
    </source>
</evidence>